<accession>A0ABR1J7A6</accession>
<evidence type="ECO:0000256" key="1">
    <source>
        <dbReference type="ARBA" id="ARBA00022630"/>
    </source>
</evidence>
<sequence>MTPYTIRLGRRKFLKVLKEEGGIDVKYGKRLSSIKCDPEGDTVTVLFEDGTEEQGGLVIGCEGARSKVREFLVGAEKAALRPLPILTNASVTSFPAETALAIRKIHQRLMILIHPNGFYAWMCAQDLFDPDPSKWTFMLLQTWSEAGSDMNVNEVQPNLKTKPAIVQDMKQRASVLAEPWKSIWQAIPDDAPVWHNRLSDWVTEPWDNRNGRVTLAGDAAHPMTFHRGQGLNNAISDACALLHALKDHYSANANDTSPFAKALEVYESEVWERGKEAVLSSAKNSAMLHDWKAVAQSPLLRLGIKPQDLEGSGGSVEV</sequence>
<keyword evidence="7" id="KW-1185">Reference proteome</keyword>
<evidence type="ECO:0000256" key="3">
    <source>
        <dbReference type="ARBA" id="ARBA00023002"/>
    </source>
</evidence>
<evidence type="ECO:0000256" key="4">
    <source>
        <dbReference type="ARBA" id="ARBA00023033"/>
    </source>
</evidence>
<evidence type="ECO:0000313" key="6">
    <source>
        <dbReference type="EMBL" id="KAK7449759.1"/>
    </source>
</evidence>
<evidence type="ECO:0000259" key="5">
    <source>
        <dbReference type="Pfam" id="PF01494"/>
    </source>
</evidence>
<dbReference type="PANTHER" id="PTHR47178:SF3">
    <property type="entry name" value="FAD-BINDING DOMAIN-CONTAINING PROTEIN"/>
    <property type="match status" value="1"/>
</dbReference>
<keyword evidence="1" id="KW-0285">Flavoprotein</keyword>
<name>A0ABR1J7A6_9AGAR</name>
<keyword evidence="3" id="KW-0560">Oxidoreductase</keyword>
<protein>
    <recommendedName>
        <fullName evidence="5">FAD-binding domain-containing protein</fullName>
    </recommendedName>
</protein>
<reference evidence="6 7" key="1">
    <citation type="submission" date="2024-01" db="EMBL/GenBank/DDBJ databases">
        <title>A draft genome for the cacao thread blight pathogen Marasmiellus scandens.</title>
        <authorList>
            <person name="Baruah I.K."/>
            <person name="Leung J."/>
            <person name="Bukari Y."/>
            <person name="Amoako-Attah I."/>
            <person name="Meinhardt L.W."/>
            <person name="Bailey B.A."/>
            <person name="Cohen S.P."/>
        </authorList>
    </citation>
    <scope>NUCLEOTIDE SEQUENCE [LARGE SCALE GENOMIC DNA]</scope>
    <source>
        <strain evidence="6 7">GH-19</strain>
    </source>
</reference>
<dbReference type="Gene3D" id="3.50.50.60">
    <property type="entry name" value="FAD/NAD(P)-binding domain"/>
    <property type="match status" value="1"/>
</dbReference>
<comment type="caution">
    <text evidence="6">The sequence shown here is derived from an EMBL/GenBank/DDBJ whole genome shotgun (WGS) entry which is preliminary data.</text>
</comment>
<dbReference type="EMBL" id="JBANRG010000035">
    <property type="protein sequence ID" value="KAK7449759.1"/>
    <property type="molecule type" value="Genomic_DNA"/>
</dbReference>
<dbReference type="InterPro" id="IPR036188">
    <property type="entry name" value="FAD/NAD-bd_sf"/>
</dbReference>
<dbReference type="InterPro" id="IPR002938">
    <property type="entry name" value="FAD-bd"/>
</dbReference>
<proteinExistence type="predicted"/>
<keyword evidence="2" id="KW-0274">FAD</keyword>
<organism evidence="6 7">
    <name type="scientific">Marasmiellus scandens</name>
    <dbReference type="NCBI Taxonomy" id="2682957"/>
    <lineage>
        <taxon>Eukaryota</taxon>
        <taxon>Fungi</taxon>
        <taxon>Dikarya</taxon>
        <taxon>Basidiomycota</taxon>
        <taxon>Agaricomycotina</taxon>
        <taxon>Agaricomycetes</taxon>
        <taxon>Agaricomycetidae</taxon>
        <taxon>Agaricales</taxon>
        <taxon>Marasmiineae</taxon>
        <taxon>Omphalotaceae</taxon>
        <taxon>Marasmiellus</taxon>
    </lineage>
</organism>
<dbReference type="Proteomes" id="UP001498398">
    <property type="component" value="Unassembled WGS sequence"/>
</dbReference>
<gene>
    <name evidence="6" type="ORF">VKT23_013234</name>
</gene>
<keyword evidence="4" id="KW-0503">Monooxygenase</keyword>
<feature type="domain" description="FAD-binding" evidence="5">
    <location>
        <begin position="18"/>
        <end position="275"/>
    </location>
</feature>
<evidence type="ECO:0000313" key="7">
    <source>
        <dbReference type="Proteomes" id="UP001498398"/>
    </source>
</evidence>
<evidence type="ECO:0000256" key="2">
    <source>
        <dbReference type="ARBA" id="ARBA00022827"/>
    </source>
</evidence>
<dbReference type="PRINTS" id="PR00420">
    <property type="entry name" value="RNGMNOXGNASE"/>
</dbReference>
<dbReference type="Pfam" id="PF01494">
    <property type="entry name" value="FAD_binding_3"/>
    <property type="match status" value="1"/>
</dbReference>
<dbReference type="SUPFAM" id="SSF51905">
    <property type="entry name" value="FAD/NAD(P)-binding domain"/>
    <property type="match status" value="1"/>
</dbReference>
<dbReference type="PANTHER" id="PTHR47178">
    <property type="entry name" value="MONOOXYGENASE, FAD-BINDING"/>
    <property type="match status" value="1"/>
</dbReference>